<dbReference type="RefSeq" id="WP_311365789.1">
    <property type="nucleotide sequence ID" value="NZ_JAVRIC010000020.1"/>
</dbReference>
<evidence type="ECO:0008006" key="4">
    <source>
        <dbReference type="Google" id="ProtNLM"/>
    </source>
</evidence>
<proteinExistence type="predicted"/>
<feature type="chain" id="PRO_5046629043" description="Entericidin" evidence="1">
    <location>
        <begin position="22"/>
        <end position="53"/>
    </location>
</feature>
<feature type="signal peptide" evidence="1">
    <location>
        <begin position="1"/>
        <end position="21"/>
    </location>
</feature>
<accession>A0ABU2WKG8</accession>
<comment type="caution">
    <text evidence="2">The sequence shown here is derived from an EMBL/GenBank/DDBJ whole genome shotgun (WGS) entry which is preliminary data.</text>
</comment>
<organism evidence="2 3">
    <name type="scientific">Banduia mediterranea</name>
    <dbReference type="NCBI Taxonomy" id="3075609"/>
    <lineage>
        <taxon>Bacteria</taxon>
        <taxon>Pseudomonadati</taxon>
        <taxon>Pseudomonadota</taxon>
        <taxon>Gammaproteobacteria</taxon>
        <taxon>Nevskiales</taxon>
        <taxon>Algiphilaceae</taxon>
        <taxon>Banduia</taxon>
    </lineage>
</organism>
<dbReference type="PROSITE" id="PS51257">
    <property type="entry name" value="PROKAR_LIPOPROTEIN"/>
    <property type="match status" value="1"/>
</dbReference>
<reference evidence="2 3" key="1">
    <citation type="submission" date="2023-09" db="EMBL/GenBank/DDBJ databases">
        <authorList>
            <person name="Rey-Velasco X."/>
        </authorList>
    </citation>
    <scope>NUCLEOTIDE SEQUENCE [LARGE SCALE GENOMIC DNA]</scope>
    <source>
        <strain evidence="2 3">W345</strain>
    </source>
</reference>
<evidence type="ECO:0000313" key="3">
    <source>
        <dbReference type="Proteomes" id="UP001254608"/>
    </source>
</evidence>
<dbReference type="Proteomes" id="UP001254608">
    <property type="component" value="Unassembled WGS sequence"/>
</dbReference>
<gene>
    <name evidence="2" type="ORF">RM530_13570</name>
</gene>
<sequence>MKTIMAASGMILMLSSGLWLSACNTIQGAGEDLEAGAETVQECANEDGDGCDK</sequence>
<evidence type="ECO:0000313" key="2">
    <source>
        <dbReference type="EMBL" id="MDT0498383.1"/>
    </source>
</evidence>
<protein>
    <recommendedName>
        <fullName evidence="4">Entericidin</fullName>
    </recommendedName>
</protein>
<name>A0ABU2WKG8_9GAMM</name>
<keyword evidence="3" id="KW-1185">Reference proteome</keyword>
<dbReference type="EMBL" id="JAVRIC010000020">
    <property type="protein sequence ID" value="MDT0498383.1"/>
    <property type="molecule type" value="Genomic_DNA"/>
</dbReference>
<keyword evidence="1" id="KW-0732">Signal</keyword>
<evidence type="ECO:0000256" key="1">
    <source>
        <dbReference type="SAM" id="SignalP"/>
    </source>
</evidence>